<evidence type="ECO:0000256" key="8">
    <source>
        <dbReference type="ARBA" id="ARBA00031423"/>
    </source>
</evidence>
<evidence type="ECO:0000256" key="6">
    <source>
        <dbReference type="ARBA" id="ARBA00022679"/>
    </source>
</evidence>
<keyword evidence="7 10" id="KW-0119">Carbohydrate metabolism</keyword>
<sequence length="507" mass="58650">MILPHRSCGILLHITSLPSKYGIGDLGPEAYKFADQLEAAGQRYWQILPLNPTETGMGNSPYSSHSAFAGNPLLLSPDLLLEDGLLTKKDLKHNYKFSDSRVNYEAATAFKKEIWQRTFTNYKTSTPATIRQEFEAFQEEHHFWLQDYSYFVVFQRHHEQKPWIEWDEAIKRRKKEALKQLGSVLADEIEKEQFLQFLFFRQWQNLVTYCASKMIKLIGDMPFYVSFDSADVWTNPTYFKLDKDEKPSAVSGVPPDFFSETGQLWGTPVYNWDVLAKHGFDWWIRRIDHNLKLFGLLRLDHFRAFSAYWEVPATDNTAINGKWVNSPGFELLTLIRQHHRDMPIIAEDLGDIDQPVKDLIKDFDLPGMLVLLFAFEVSEHAFDSSFLPHNHTPNSLVYTGTHDNTTVRAWFQQAVPASRRMLSNYSFRQVTSSNVHEVMIRLAYASVAQLAIVPMQDVLGLGAEATMNKPSTASGNWEWRLRKNQFTAKHIKWLNALAELYGRKREL</sequence>
<proteinExistence type="inferred from homology"/>
<comment type="catalytic activity">
    <reaction evidence="1 10">
        <text>Transfers a segment of a (1-&gt;4)-alpha-D-glucan to a new position in an acceptor, which may be glucose or a (1-&gt;4)-alpha-D-glucan.</text>
        <dbReference type="EC" id="2.4.1.25"/>
    </reaction>
</comment>
<comment type="similarity">
    <text evidence="2 10">Belongs to the disproportionating enzyme family.</text>
</comment>
<dbReference type="AlphaFoldDB" id="A0A6B2H833"/>
<dbReference type="GO" id="GO:0004134">
    <property type="term" value="F:4-alpha-glucanotransferase activity"/>
    <property type="evidence" value="ECO:0007669"/>
    <property type="project" value="UniProtKB-EC"/>
</dbReference>
<dbReference type="InterPro" id="IPR003385">
    <property type="entry name" value="Glyco_hydro_77"/>
</dbReference>
<evidence type="ECO:0000313" key="12">
    <source>
        <dbReference type="Proteomes" id="UP000478546"/>
    </source>
</evidence>
<evidence type="ECO:0000256" key="1">
    <source>
        <dbReference type="ARBA" id="ARBA00000439"/>
    </source>
</evidence>
<evidence type="ECO:0000256" key="2">
    <source>
        <dbReference type="ARBA" id="ARBA00005684"/>
    </source>
</evidence>
<dbReference type="SUPFAM" id="SSF51445">
    <property type="entry name" value="(Trans)glycosidases"/>
    <property type="match status" value="1"/>
</dbReference>
<dbReference type="PANTHER" id="PTHR32438:SF5">
    <property type="entry name" value="4-ALPHA-GLUCANOTRANSFERASE DPE1, CHLOROPLASTIC_AMYLOPLASTIC"/>
    <property type="match status" value="1"/>
</dbReference>
<gene>
    <name evidence="11" type="primary">malQ</name>
    <name evidence="11" type="ORF">GWO68_05345</name>
</gene>
<evidence type="ECO:0000256" key="10">
    <source>
        <dbReference type="RuleBase" id="RU361207"/>
    </source>
</evidence>
<dbReference type="InterPro" id="IPR017853">
    <property type="entry name" value="GH"/>
</dbReference>
<dbReference type="EMBL" id="JAAEAA010000005">
    <property type="protein sequence ID" value="NDK55334.1"/>
    <property type="molecule type" value="Genomic_DNA"/>
</dbReference>
<protein>
    <recommendedName>
        <fullName evidence="4 10">4-alpha-glucanotransferase</fullName>
        <ecNumber evidence="3 10">2.4.1.25</ecNumber>
    </recommendedName>
    <alternativeName>
        <fullName evidence="8 10">Amylomaltase</fullName>
    </alternativeName>
    <alternativeName>
        <fullName evidence="9 10">Disproportionating enzyme</fullName>
    </alternativeName>
</protein>
<name>A0A6B2H833_9BACT</name>
<reference evidence="11 12" key="1">
    <citation type="submission" date="2020-01" db="EMBL/GenBank/DDBJ databases">
        <authorList>
            <person name="Kim M.K."/>
        </authorList>
    </citation>
    <scope>NUCLEOTIDE SEQUENCE [LARGE SCALE GENOMIC DNA]</scope>
    <source>
        <strain evidence="11 12">BT213</strain>
    </source>
</reference>
<dbReference type="Gene3D" id="3.20.20.80">
    <property type="entry name" value="Glycosidases"/>
    <property type="match status" value="1"/>
</dbReference>
<dbReference type="NCBIfam" id="NF011080">
    <property type="entry name" value="PRK14508.1-3"/>
    <property type="match status" value="1"/>
</dbReference>
<dbReference type="RefSeq" id="WP_162345389.1">
    <property type="nucleotide sequence ID" value="NZ_JAAEAA010000005.1"/>
</dbReference>
<evidence type="ECO:0000313" key="11">
    <source>
        <dbReference type="EMBL" id="NDK55334.1"/>
    </source>
</evidence>
<dbReference type="PANTHER" id="PTHR32438">
    <property type="entry name" value="4-ALPHA-GLUCANOTRANSFERASE DPE1, CHLOROPLASTIC/AMYLOPLASTIC"/>
    <property type="match status" value="1"/>
</dbReference>
<keyword evidence="5 10" id="KW-0328">Glycosyltransferase</keyword>
<dbReference type="EC" id="2.4.1.25" evidence="3 10"/>
<evidence type="ECO:0000256" key="9">
    <source>
        <dbReference type="ARBA" id="ARBA00031501"/>
    </source>
</evidence>
<dbReference type="Pfam" id="PF02446">
    <property type="entry name" value="Glyco_hydro_77"/>
    <property type="match status" value="1"/>
</dbReference>
<dbReference type="Proteomes" id="UP000478546">
    <property type="component" value="Unassembled WGS sequence"/>
</dbReference>
<dbReference type="GO" id="GO:0005975">
    <property type="term" value="P:carbohydrate metabolic process"/>
    <property type="evidence" value="ECO:0007669"/>
    <property type="project" value="InterPro"/>
</dbReference>
<evidence type="ECO:0000256" key="3">
    <source>
        <dbReference type="ARBA" id="ARBA00012560"/>
    </source>
</evidence>
<accession>A0A6B2H833</accession>
<evidence type="ECO:0000256" key="4">
    <source>
        <dbReference type="ARBA" id="ARBA00020295"/>
    </source>
</evidence>
<evidence type="ECO:0000256" key="7">
    <source>
        <dbReference type="ARBA" id="ARBA00023277"/>
    </source>
</evidence>
<comment type="caution">
    <text evidence="11">The sequence shown here is derived from an EMBL/GenBank/DDBJ whole genome shotgun (WGS) entry which is preliminary data.</text>
</comment>
<dbReference type="NCBIfam" id="TIGR00217">
    <property type="entry name" value="malQ"/>
    <property type="match status" value="1"/>
</dbReference>
<organism evidence="11 12">
    <name type="scientific">Pontibacter fetidus</name>
    <dbReference type="NCBI Taxonomy" id="2700082"/>
    <lineage>
        <taxon>Bacteria</taxon>
        <taxon>Pseudomonadati</taxon>
        <taxon>Bacteroidota</taxon>
        <taxon>Cytophagia</taxon>
        <taxon>Cytophagales</taxon>
        <taxon>Hymenobacteraceae</taxon>
        <taxon>Pontibacter</taxon>
    </lineage>
</organism>
<keyword evidence="6 10" id="KW-0808">Transferase</keyword>
<keyword evidence="12" id="KW-1185">Reference proteome</keyword>
<evidence type="ECO:0000256" key="5">
    <source>
        <dbReference type="ARBA" id="ARBA00022676"/>
    </source>
</evidence>